<proteinExistence type="predicted"/>
<comment type="caution">
    <text evidence="1">The sequence shown here is derived from an EMBL/GenBank/DDBJ whole genome shotgun (WGS) entry which is preliminary data.</text>
</comment>
<keyword evidence="2" id="KW-1185">Reference proteome</keyword>
<dbReference type="EMBL" id="JAMKPW020000011">
    <property type="protein sequence ID" value="KAK8213554.1"/>
    <property type="molecule type" value="Genomic_DNA"/>
</dbReference>
<evidence type="ECO:0000313" key="2">
    <source>
        <dbReference type="Proteomes" id="UP001320706"/>
    </source>
</evidence>
<organism evidence="1 2">
    <name type="scientific">Zalaria obscura</name>
    <dbReference type="NCBI Taxonomy" id="2024903"/>
    <lineage>
        <taxon>Eukaryota</taxon>
        <taxon>Fungi</taxon>
        <taxon>Dikarya</taxon>
        <taxon>Ascomycota</taxon>
        <taxon>Pezizomycotina</taxon>
        <taxon>Dothideomycetes</taxon>
        <taxon>Dothideomycetidae</taxon>
        <taxon>Dothideales</taxon>
        <taxon>Zalariaceae</taxon>
        <taxon>Zalaria</taxon>
    </lineage>
</organism>
<protein>
    <submittedName>
        <fullName evidence="1">Uncharacterized protein</fullName>
    </submittedName>
</protein>
<evidence type="ECO:0000313" key="1">
    <source>
        <dbReference type="EMBL" id="KAK8213554.1"/>
    </source>
</evidence>
<dbReference type="Proteomes" id="UP001320706">
    <property type="component" value="Unassembled WGS sequence"/>
</dbReference>
<reference evidence="1" key="1">
    <citation type="submission" date="2024-02" db="EMBL/GenBank/DDBJ databases">
        <title>Metagenome Assembled Genome of Zalaria obscura JY119.</title>
        <authorList>
            <person name="Vighnesh L."/>
            <person name="Jagadeeshwari U."/>
            <person name="Venkata Ramana C."/>
            <person name="Sasikala C."/>
        </authorList>
    </citation>
    <scope>NUCLEOTIDE SEQUENCE</scope>
    <source>
        <strain evidence="1">JY119</strain>
    </source>
</reference>
<name>A0ACC3SJ13_9PEZI</name>
<gene>
    <name evidence="1" type="ORF">M8818_002856</name>
</gene>
<accession>A0ACC3SJ13</accession>
<sequence>MSVTEVLKQSSDPESEGRTVLKLTTAYGLVDRSIKTSPPRDATPEEIPIINISRIFSDEPAARHAVAEEIKKAATTSGFFYMSGHGIPDEVIGAALEAAKDFFHQPQDIKQRVNQAASKWFNGWNGPKSHRANAVESLDHRESFGFRYDPRYDPAVEDVDTIPEEIKAGFRAEEYCWTQTSNLPHFKQDVLDYWRACLALARQLIRIFALALDLPENYFDEKTSHPDAAVALNYYPTIPESAGKDTGVEAVSIGSHTDLQFFTMLWQDQNGGLQVLNRDGQWLNAKPIEGTFVVNIGDYLMRITNDRFVSTVHRAKNFTNNERFSMPFFFGMYSKFDDQIGLANLNSGFNFNETCGVLPSCIDENHPAKYEPVSCAEWVHLRFKASNLEGGSGFVRHYGVWVSLKHSNDLPDNLENEQPLLFSTACLLASRFVPSISKTVGHEMYLMVRRLAACVVLKPPPLDYESLQSLLLLSMFSPTVQTAMPIDSWVMSALAINHATLPLNISGSQHAHPDFSEMRLKRLRIWNGLCLTHIQFSIGNGRQSMVQKAFVDYCSQILSFPEAICEDARLFAEVLLYSGTENLLNHSDVLCEGETIVFDDLVQWKTTWNHILAQSSSATLRNAALETSRGILSYFLELDFSVVLDMPDYYFFITIYAALTLCKFDISEPLITATQTCLMDLAPNDEHIAFRFGTVLEEIRRKAAAAGTLTTQMRPEDQMEPLMWNDNYAWDVMMAGLYPLDVAVTEWEDAPPDIGETFH</sequence>